<evidence type="ECO:0000259" key="6">
    <source>
        <dbReference type="Pfam" id="PF03358"/>
    </source>
</evidence>
<gene>
    <name evidence="7" type="ORF">MSSIT_0370</name>
</gene>
<dbReference type="InterPro" id="IPR051796">
    <property type="entry name" value="ISF_SsuE-like"/>
</dbReference>
<dbReference type="HOGENOM" id="CLU_050993_4_2_2"/>
<accession>A0A0E3P129</accession>
<evidence type="ECO:0000256" key="2">
    <source>
        <dbReference type="ARBA" id="ARBA00001966"/>
    </source>
</evidence>
<dbReference type="InterPro" id="IPR029039">
    <property type="entry name" value="Flavoprotein-like_sf"/>
</dbReference>
<dbReference type="Pfam" id="PF03358">
    <property type="entry name" value="FMN_red"/>
    <property type="match status" value="1"/>
</dbReference>
<feature type="domain" description="NADPH-dependent FMN reductase-like" evidence="6">
    <location>
        <begin position="2"/>
        <end position="112"/>
    </location>
</feature>
<evidence type="ECO:0000313" key="7">
    <source>
        <dbReference type="EMBL" id="AKB27089.1"/>
    </source>
</evidence>
<proteinExistence type="inferred from homology"/>
<dbReference type="OrthoDB" id="9059at2157"/>
<dbReference type="RefSeq" id="WP_048169563.1">
    <property type="nucleotide sequence ID" value="NZ_CP009506.1"/>
</dbReference>
<name>A0A0E3P129_9EURY</name>
<dbReference type="PATRIC" id="fig|1434120.4.peg.471"/>
<dbReference type="AlphaFoldDB" id="A0A0E3P129"/>
<dbReference type="InterPro" id="IPR005025">
    <property type="entry name" value="FMN_Rdtase-like_dom"/>
</dbReference>
<dbReference type="GeneID" id="24859127"/>
<dbReference type="PANTHER" id="PTHR43278:SF2">
    <property type="entry name" value="IRON-SULFUR FLAVOPROTEIN"/>
    <property type="match status" value="1"/>
</dbReference>
<comment type="similarity">
    <text evidence="5">Belongs to the SsuE family. Isf subfamily.</text>
</comment>
<dbReference type="GO" id="GO:0016491">
    <property type="term" value="F:oxidoreductase activity"/>
    <property type="evidence" value="ECO:0007669"/>
    <property type="project" value="InterPro"/>
</dbReference>
<sequence>MTKVLGLIGSPRVDGNTTKLVNAILEGAAENGAETKVYNLSRLDLNPCKGCMTCKIDGKCVIDDDMQQLYDEIQEADAVVLGSPLYMWEVTAQTKLFIDRLIAFINPDFSTRLKGSKKFVLAYTQGNPDPNTFKQYFDYMEGLFSFIHLDVRGSIVAANTHAPEDILQQPDILEQAKEIGKSL</sequence>
<dbReference type="Proteomes" id="UP000033111">
    <property type="component" value="Chromosome"/>
</dbReference>
<organism evidence="7 8">
    <name type="scientific">Methanosarcina siciliae T4/M</name>
    <dbReference type="NCBI Taxonomy" id="1434120"/>
    <lineage>
        <taxon>Archaea</taxon>
        <taxon>Methanobacteriati</taxon>
        <taxon>Methanobacteriota</taxon>
        <taxon>Stenosarchaea group</taxon>
        <taxon>Methanomicrobia</taxon>
        <taxon>Methanosarcinales</taxon>
        <taxon>Methanosarcinaceae</taxon>
        <taxon>Methanosarcina</taxon>
    </lineage>
</organism>
<protein>
    <submittedName>
        <fullName evidence="7">Iron-sulfur flavoprotein</fullName>
    </submittedName>
</protein>
<dbReference type="EMBL" id="CP009506">
    <property type="protein sequence ID" value="AKB27089.1"/>
    <property type="molecule type" value="Genomic_DNA"/>
</dbReference>
<keyword evidence="3" id="KW-0285">Flavoprotein</keyword>
<dbReference type="PANTHER" id="PTHR43278">
    <property type="entry name" value="NAD(P)H-DEPENDENT FMN-CONTAINING OXIDOREDUCTASE YWQN-RELATED"/>
    <property type="match status" value="1"/>
</dbReference>
<dbReference type="Gene3D" id="3.40.50.360">
    <property type="match status" value="1"/>
</dbReference>
<dbReference type="KEGG" id="msw:MSSIT_0370"/>
<keyword evidence="4" id="KW-0288">FMN</keyword>
<evidence type="ECO:0000256" key="5">
    <source>
        <dbReference type="ARBA" id="ARBA00038292"/>
    </source>
</evidence>
<reference evidence="7 8" key="1">
    <citation type="submission" date="2014-07" db="EMBL/GenBank/DDBJ databases">
        <title>Methanogenic archaea and the global carbon cycle.</title>
        <authorList>
            <person name="Henriksen J.R."/>
            <person name="Luke J."/>
            <person name="Reinhart S."/>
            <person name="Benedict M.N."/>
            <person name="Youngblut N.D."/>
            <person name="Metcalf M.E."/>
            <person name="Whitaker R.J."/>
            <person name="Metcalf W.W."/>
        </authorList>
    </citation>
    <scope>NUCLEOTIDE SEQUENCE [LARGE SCALE GENOMIC DNA]</scope>
    <source>
        <strain evidence="7 8">T4/M</strain>
    </source>
</reference>
<evidence type="ECO:0000256" key="1">
    <source>
        <dbReference type="ARBA" id="ARBA00001917"/>
    </source>
</evidence>
<evidence type="ECO:0000256" key="3">
    <source>
        <dbReference type="ARBA" id="ARBA00022630"/>
    </source>
</evidence>
<evidence type="ECO:0000256" key="4">
    <source>
        <dbReference type="ARBA" id="ARBA00022643"/>
    </source>
</evidence>
<comment type="cofactor">
    <cofactor evidence="1">
        <name>FMN</name>
        <dbReference type="ChEBI" id="CHEBI:58210"/>
    </cofactor>
</comment>
<comment type="cofactor">
    <cofactor evidence="2">
        <name>[4Fe-4S] cluster</name>
        <dbReference type="ChEBI" id="CHEBI:49883"/>
    </cofactor>
</comment>
<evidence type="ECO:0000313" key="8">
    <source>
        <dbReference type="Proteomes" id="UP000033111"/>
    </source>
</evidence>
<dbReference type="SUPFAM" id="SSF52218">
    <property type="entry name" value="Flavoproteins"/>
    <property type="match status" value="1"/>
</dbReference>
<keyword evidence="8" id="KW-1185">Reference proteome</keyword>